<proteinExistence type="inferred from homology"/>
<reference evidence="5 6" key="1">
    <citation type="submission" date="2020-04" db="EMBL/GenBank/DDBJ databases">
        <title>Perkinsus chesapeaki whole genome sequence.</title>
        <authorList>
            <person name="Bogema D.R."/>
        </authorList>
    </citation>
    <scope>NUCLEOTIDE SEQUENCE [LARGE SCALE GENOMIC DNA]</scope>
    <source>
        <strain evidence="5">ATCC PRA-425</strain>
    </source>
</reference>
<dbReference type="GO" id="GO:0020037">
    <property type="term" value="F:heme binding"/>
    <property type="evidence" value="ECO:0007669"/>
    <property type="project" value="InterPro"/>
</dbReference>
<dbReference type="SUPFAM" id="SSF48264">
    <property type="entry name" value="Cytochrome P450"/>
    <property type="match status" value="1"/>
</dbReference>
<feature type="compositionally biased region" description="Basic residues" evidence="4">
    <location>
        <begin position="908"/>
        <end position="922"/>
    </location>
</feature>
<dbReference type="CDD" id="cd00302">
    <property type="entry name" value="cytochrome_P450"/>
    <property type="match status" value="1"/>
</dbReference>
<dbReference type="GO" id="GO:0016705">
    <property type="term" value="F:oxidoreductase activity, acting on paired donors, with incorporation or reduction of molecular oxygen"/>
    <property type="evidence" value="ECO:0007669"/>
    <property type="project" value="InterPro"/>
</dbReference>
<dbReference type="InterPro" id="IPR001128">
    <property type="entry name" value="Cyt_P450"/>
</dbReference>
<evidence type="ECO:0000256" key="4">
    <source>
        <dbReference type="SAM" id="MobiDB-lite"/>
    </source>
</evidence>
<keyword evidence="3" id="KW-0349">Heme</keyword>
<evidence type="ECO:0000256" key="3">
    <source>
        <dbReference type="PIRSR" id="PIRSR602401-1"/>
    </source>
</evidence>
<comment type="cofactor">
    <cofactor evidence="1 3">
        <name>heme</name>
        <dbReference type="ChEBI" id="CHEBI:30413"/>
    </cofactor>
</comment>
<evidence type="ECO:0000313" key="5">
    <source>
        <dbReference type="EMBL" id="KAF4676723.1"/>
    </source>
</evidence>
<dbReference type="PANTHER" id="PTHR24305">
    <property type="entry name" value="CYTOCHROME P450"/>
    <property type="match status" value="1"/>
</dbReference>
<evidence type="ECO:0000256" key="1">
    <source>
        <dbReference type="ARBA" id="ARBA00001971"/>
    </source>
</evidence>
<feature type="compositionally biased region" description="Basic and acidic residues" evidence="4">
    <location>
        <begin position="862"/>
        <end position="875"/>
    </location>
</feature>
<dbReference type="PRINTS" id="PR00463">
    <property type="entry name" value="EP450I"/>
</dbReference>
<dbReference type="Pfam" id="PF00067">
    <property type="entry name" value="p450"/>
    <property type="match status" value="1"/>
</dbReference>
<dbReference type="InterPro" id="IPR050121">
    <property type="entry name" value="Cytochrome_P450_monoxygenase"/>
</dbReference>
<feature type="region of interest" description="Disordered" evidence="4">
    <location>
        <begin position="862"/>
        <end position="922"/>
    </location>
</feature>
<organism evidence="5 6">
    <name type="scientific">Perkinsus chesapeaki</name>
    <name type="common">Clam parasite</name>
    <name type="synonym">Perkinsus andrewsi</name>
    <dbReference type="NCBI Taxonomy" id="330153"/>
    <lineage>
        <taxon>Eukaryota</taxon>
        <taxon>Sar</taxon>
        <taxon>Alveolata</taxon>
        <taxon>Perkinsozoa</taxon>
        <taxon>Perkinsea</taxon>
        <taxon>Perkinsida</taxon>
        <taxon>Perkinsidae</taxon>
        <taxon>Perkinsus</taxon>
    </lineage>
</organism>
<gene>
    <name evidence="5" type="ORF">FOL47_005440</name>
</gene>
<sequence>MLGRLRRGQEGYQFNEWAAVYGPVYSFRFLFSKATVLSGIAEIKQVLKARPQDYSRRFRVKRAFTGVGAHGLFSSEGEEWRELRRITAPAFNDKRVKEQAAPIVREAVEELVEKWRGQGSNRGPRQIDTVQEDLNKLTLDIICRLTLGRDLGFQKGANGSVQEDIRLAIDEDLPRLLRDRLPWGKMWPFNRLWSIYGQIAARAERNGKVLGDCVLDRKVAIASLPPAKVPNDLLQVLIHRFSLSDTNASLKGNLLTYLAAGSETTAGTASYLLWYLAKYPEVQDRLRKELRSSSGSFLDREDFPFLHACVMETLRLSPAVYSLVLETVHSGVVLCEKTLPKGSVVVCNIYGAMVLEYGTDFRPDRWLSPDSKVRKDLLEGTDLLTFGFGPRVCVGKQLAIAELAVMAAAIITQYELSLSDDSSGELKTVASAILWVNTAGTTTTWAIETAHVGYSLRCALYWIWDFLATPQVIFLALATCYFAMWRVLTAQANAKEAAGRKKDEEHVRLVCGGVNRPELAEYCEELNGDLFPPVGIKNVLQCAISKNYIPMGKAYSPLEFQLHEGSNESSNRDLVWSTPAVTINRHPPATKHHANNRDLVLLFENVSKLSGMSAMDALILARQGGRCSFRDLSVGWTLGSDYDRFLAVDLYNNEDFFAVYEDSNCFKRIASWSLEDMAKAIFKLDPPTQIDITVVAGVRDKPYQLKNMNTDFVHALALVTCYTSPRRERRRYRATRRNSFQKLGSRILHHASASWAAAALASVMESAINWCLTTCRCPWAFGSDYYTNLDSDEDSGRLDRRALLGGHAPATNQQPSTSSEPRYRIRTVPKPVSPRKAEECPTVATHDIIEALVPANEVLERSEDAMDDPAPRDTAQESQPTTAEKESVDDEQVVDPSPIVPAPQAGNGKRRRRRKKRPQKDT</sequence>
<evidence type="ECO:0008006" key="7">
    <source>
        <dbReference type="Google" id="ProtNLM"/>
    </source>
</evidence>
<name>A0A7J6MYP8_PERCH</name>
<dbReference type="PRINTS" id="PR00385">
    <property type="entry name" value="P450"/>
</dbReference>
<dbReference type="OrthoDB" id="414857at2759"/>
<dbReference type="AlphaFoldDB" id="A0A7J6MYP8"/>
<dbReference type="InterPro" id="IPR036396">
    <property type="entry name" value="Cyt_P450_sf"/>
</dbReference>
<feature type="compositionally biased region" description="Polar residues" evidence="4">
    <location>
        <begin position="810"/>
        <end position="820"/>
    </location>
</feature>
<protein>
    <recommendedName>
        <fullName evidence="7">Cytochrome P450-dit2</fullName>
    </recommendedName>
</protein>
<dbReference type="GO" id="GO:0005506">
    <property type="term" value="F:iron ion binding"/>
    <property type="evidence" value="ECO:0007669"/>
    <property type="project" value="InterPro"/>
</dbReference>
<dbReference type="GO" id="GO:0004497">
    <property type="term" value="F:monooxygenase activity"/>
    <property type="evidence" value="ECO:0007669"/>
    <property type="project" value="InterPro"/>
</dbReference>
<feature type="region of interest" description="Disordered" evidence="4">
    <location>
        <begin position="805"/>
        <end position="843"/>
    </location>
</feature>
<dbReference type="InterPro" id="IPR017972">
    <property type="entry name" value="Cyt_P450_CS"/>
</dbReference>
<comment type="caution">
    <text evidence="5">The sequence shown here is derived from an EMBL/GenBank/DDBJ whole genome shotgun (WGS) entry which is preliminary data.</text>
</comment>
<dbReference type="PANTHER" id="PTHR24305:SF166">
    <property type="entry name" value="CYTOCHROME P450 12A4, MITOCHONDRIAL-RELATED"/>
    <property type="match status" value="1"/>
</dbReference>
<keyword evidence="6" id="KW-1185">Reference proteome</keyword>
<dbReference type="InterPro" id="IPR002401">
    <property type="entry name" value="Cyt_P450_E_grp-I"/>
</dbReference>
<evidence type="ECO:0000313" key="6">
    <source>
        <dbReference type="Proteomes" id="UP000591131"/>
    </source>
</evidence>
<dbReference type="Proteomes" id="UP000591131">
    <property type="component" value="Unassembled WGS sequence"/>
</dbReference>
<accession>A0A7J6MYP8</accession>
<dbReference type="PROSITE" id="PS00086">
    <property type="entry name" value="CYTOCHROME_P450"/>
    <property type="match status" value="1"/>
</dbReference>
<comment type="similarity">
    <text evidence="2">Belongs to the cytochrome P450 family.</text>
</comment>
<evidence type="ECO:0000256" key="2">
    <source>
        <dbReference type="ARBA" id="ARBA00010617"/>
    </source>
</evidence>
<keyword evidence="3" id="KW-0479">Metal-binding</keyword>
<keyword evidence="3" id="KW-0408">Iron</keyword>
<feature type="binding site" description="axial binding residue" evidence="3">
    <location>
        <position position="393"/>
    </location>
    <ligand>
        <name>heme</name>
        <dbReference type="ChEBI" id="CHEBI:30413"/>
    </ligand>
    <ligandPart>
        <name>Fe</name>
        <dbReference type="ChEBI" id="CHEBI:18248"/>
    </ligandPart>
</feature>
<dbReference type="EMBL" id="JAAPAO010000030">
    <property type="protein sequence ID" value="KAF4676723.1"/>
    <property type="molecule type" value="Genomic_DNA"/>
</dbReference>
<dbReference type="Gene3D" id="1.10.630.10">
    <property type="entry name" value="Cytochrome P450"/>
    <property type="match status" value="1"/>
</dbReference>